<feature type="region of interest" description="Disordered" evidence="1">
    <location>
        <begin position="18"/>
        <end position="40"/>
    </location>
</feature>
<evidence type="ECO:0000313" key="2">
    <source>
        <dbReference type="EMBL" id="SJM66926.1"/>
    </source>
</evidence>
<evidence type="ECO:0000256" key="1">
    <source>
        <dbReference type="SAM" id="MobiDB-lite"/>
    </source>
</evidence>
<organism evidence="2 3">
    <name type="scientific">Arthrobacter rhombi</name>
    <dbReference type="NCBI Taxonomy" id="71253"/>
    <lineage>
        <taxon>Bacteria</taxon>
        <taxon>Bacillati</taxon>
        <taxon>Actinomycetota</taxon>
        <taxon>Actinomycetes</taxon>
        <taxon>Micrococcales</taxon>
        <taxon>Micrococcaceae</taxon>
        <taxon>Arthrobacter</taxon>
    </lineage>
</organism>
<keyword evidence="3" id="KW-1185">Reference proteome</keyword>
<protein>
    <submittedName>
        <fullName evidence="2">Uncharacterized protein</fullName>
    </submittedName>
</protein>
<dbReference type="EMBL" id="FUHW01000037">
    <property type="protein sequence ID" value="SJM66926.1"/>
    <property type="molecule type" value="Genomic_DNA"/>
</dbReference>
<reference evidence="2 3" key="1">
    <citation type="submission" date="2017-02" db="EMBL/GenBank/DDBJ databases">
        <authorList>
            <person name="Peterson S.W."/>
        </authorList>
    </citation>
    <scope>NUCLEOTIDE SEQUENCE [LARGE SCALE GENOMIC DNA]</scope>
    <source>
        <strain evidence="2 3">B Ar 00.02</strain>
    </source>
</reference>
<gene>
    <name evidence="2" type="ORF">FM101_10110</name>
</gene>
<sequence length="60" mass="6648">MLHAHGFSRWLDQTRTARLPEPADNLNPSRGFHGRGAAGKPKIELNTASCCHTVFISDFI</sequence>
<evidence type="ECO:0000313" key="3">
    <source>
        <dbReference type="Proteomes" id="UP000195913"/>
    </source>
</evidence>
<accession>A0A1R4GFH6</accession>
<proteinExistence type="predicted"/>
<dbReference type="Proteomes" id="UP000195913">
    <property type="component" value="Unassembled WGS sequence"/>
</dbReference>
<dbReference type="AlphaFoldDB" id="A0A1R4GFH6"/>
<name>A0A1R4GFH6_9MICC</name>